<organism evidence="2 7">
    <name type="scientific">Staphylococcus chromogenes</name>
    <name type="common">Staphylococcus hyicus subsp. chromogenes</name>
    <dbReference type="NCBI Taxonomy" id="46126"/>
    <lineage>
        <taxon>Bacteria</taxon>
        <taxon>Bacillati</taxon>
        <taxon>Bacillota</taxon>
        <taxon>Bacilli</taxon>
        <taxon>Bacillales</taxon>
        <taxon>Staphylococcaceae</taxon>
        <taxon>Staphylococcus</taxon>
    </lineage>
</organism>
<evidence type="ECO:0000313" key="6">
    <source>
        <dbReference type="Proteomes" id="UP000242144"/>
    </source>
</evidence>
<keyword evidence="5" id="KW-1185">Reference proteome</keyword>
<dbReference type="EMBL" id="JAVGJF010000126">
    <property type="protein sequence ID" value="MDQ7176449.1"/>
    <property type="molecule type" value="Genomic_DNA"/>
</dbReference>
<evidence type="ECO:0000313" key="1">
    <source>
        <dbReference type="EMBL" id="MDQ7176449.1"/>
    </source>
</evidence>
<reference evidence="1 8" key="3">
    <citation type="submission" date="2023-08" db="EMBL/GenBank/DDBJ databases">
        <title>Whole genome sequencing of Staphylococcus chromogenes NNSch 2386.</title>
        <authorList>
            <person name="Kropotov V.S."/>
            <person name="Boriskina E.V."/>
            <person name="Gordinskaya N.A."/>
            <person name="Shkurkina I.S."/>
            <person name="Kryazhev D.V."/>
            <person name="Alekseeva A.E."/>
            <person name="Makhova M.A."/>
        </authorList>
    </citation>
    <scope>NUCLEOTIDE SEQUENCE [LARGE SCALE GENOMIC DNA]</scope>
    <source>
        <strain evidence="1 8">NNSch 2386</strain>
    </source>
</reference>
<evidence type="ECO:0000313" key="2">
    <source>
        <dbReference type="EMBL" id="PTG16540.1"/>
    </source>
</evidence>
<dbReference type="Proteomes" id="UP000242008">
    <property type="component" value="Unassembled WGS sequence"/>
</dbReference>
<gene>
    <name evidence="3" type="ORF">BU638_01890</name>
    <name evidence="2" type="ORF">BU653_02325</name>
    <name evidence="4" type="ORF">BU676_07495</name>
    <name evidence="1" type="ORF">RCF65_10655</name>
</gene>
<dbReference type="Gene3D" id="1.10.1270.10">
    <property type="entry name" value="TrpR-like"/>
    <property type="match status" value="1"/>
</dbReference>
<accession>A0AAE5T0G3</accession>
<dbReference type="EMBL" id="PZBZ01000008">
    <property type="protein sequence ID" value="PTG16540.1"/>
    <property type="molecule type" value="Genomic_DNA"/>
</dbReference>
<dbReference type="RefSeq" id="WP_037573449.1">
    <property type="nucleotide sequence ID" value="NZ_CP133242.1"/>
</dbReference>
<name>A0AAE5T0G3_STACR</name>
<evidence type="ECO:0000313" key="4">
    <source>
        <dbReference type="EMBL" id="PTG69464.1"/>
    </source>
</evidence>
<evidence type="ECO:0000313" key="3">
    <source>
        <dbReference type="EMBL" id="PTG28380.1"/>
    </source>
</evidence>
<dbReference type="EMBL" id="PZCM01000002">
    <property type="protein sequence ID" value="PTG28380.1"/>
    <property type="molecule type" value="Genomic_DNA"/>
</dbReference>
<dbReference type="Proteomes" id="UP000242144">
    <property type="component" value="Unassembled WGS sequence"/>
</dbReference>
<dbReference type="Proteomes" id="UP000242704">
    <property type="component" value="Unassembled WGS sequence"/>
</dbReference>
<dbReference type="Proteomes" id="UP001240157">
    <property type="component" value="Unassembled WGS sequence"/>
</dbReference>
<evidence type="ECO:0000313" key="5">
    <source>
        <dbReference type="Proteomes" id="UP000242008"/>
    </source>
</evidence>
<reference evidence="2" key="2">
    <citation type="submission" date="2018-03" db="EMBL/GenBank/DDBJ databases">
        <authorList>
            <person name="Naushad S."/>
        </authorList>
    </citation>
    <scope>NUCLEOTIDE SEQUENCE</scope>
    <source>
        <strain evidence="3">SNUC 105</strain>
        <strain evidence="4">SNUC 1363</strain>
        <strain evidence="2">SNUC 505</strain>
    </source>
</reference>
<comment type="caution">
    <text evidence="2">The sequence shown here is derived from an EMBL/GenBank/DDBJ whole genome shotgun (WGS) entry which is preliminary data.</text>
</comment>
<dbReference type="InterPro" id="IPR038116">
    <property type="entry name" value="TrpR-like_sf"/>
</dbReference>
<evidence type="ECO:0000313" key="8">
    <source>
        <dbReference type="Proteomes" id="UP001240157"/>
    </source>
</evidence>
<reference evidence="5 6" key="1">
    <citation type="journal article" date="2016" name="Front. Microbiol.">
        <title>Comprehensive Phylogenetic Analysis of Bovine Non-aureus Staphylococci Species Based on Whole-Genome Sequencing.</title>
        <authorList>
            <person name="Naushad S."/>
            <person name="Barkema H.W."/>
            <person name="Luby C."/>
            <person name="Condas L.A."/>
            <person name="Nobrega D.B."/>
            <person name="Carson D.A."/>
            <person name="De Buck J."/>
        </authorList>
    </citation>
    <scope>NUCLEOTIDE SEQUENCE [LARGE SCALE GENOMIC DNA]</scope>
    <source>
        <strain evidence="3 6">SNUC 105</strain>
        <strain evidence="4 5">SNUC 1363</strain>
        <strain evidence="2 7">SNUC 505</strain>
    </source>
</reference>
<protein>
    <recommendedName>
        <fullName evidence="9">XRE family transcriptional regulator</fullName>
    </recommendedName>
</protein>
<dbReference type="AlphaFoldDB" id="A0AAE5T0G3"/>
<evidence type="ECO:0000313" key="7">
    <source>
        <dbReference type="Proteomes" id="UP000242704"/>
    </source>
</evidence>
<dbReference type="EMBL" id="PZAO01000015">
    <property type="protein sequence ID" value="PTG69464.1"/>
    <property type="molecule type" value="Genomic_DNA"/>
</dbReference>
<evidence type="ECO:0008006" key="9">
    <source>
        <dbReference type="Google" id="ProtNLM"/>
    </source>
</evidence>
<proteinExistence type="predicted"/>
<sequence>MNTFYMIQESILKLLNSNITSYQIEKETGVSRAKIGRLRNEKNKVSDLTLTTAEKLYLYQKKLENNVEES</sequence>